<dbReference type="Gene3D" id="3.40.50.300">
    <property type="entry name" value="P-loop containing nucleotide triphosphate hydrolases"/>
    <property type="match status" value="1"/>
</dbReference>
<dbReference type="PANTHER" id="PTHR46743:SF2">
    <property type="entry name" value="TEICHOIC ACIDS EXPORT ATP-BINDING PROTEIN TAGH"/>
    <property type="match status" value="1"/>
</dbReference>
<dbReference type="AlphaFoldDB" id="A0A840CRB9"/>
<dbReference type="Pfam" id="PF00005">
    <property type="entry name" value="ABC_tran"/>
    <property type="match status" value="1"/>
</dbReference>
<gene>
    <name evidence="6" type="ORF">GGR21_003114</name>
</gene>
<dbReference type="SUPFAM" id="SSF52540">
    <property type="entry name" value="P-loop containing nucleoside triphosphate hydrolases"/>
    <property type="match status" value="1"/>
</dbReference>
<feature type="domain" description="ABC transporter" evidence="5">
    <location>
        <begin position="44"/>
        <end position="269"/>
    </location>
</feature>
<accession>A0A840CRB9</accession>
<dbReference type="InterPro" id="IPR017871">
    <property type="entry name" value="ABC_transporter-like_CS"/>
</dbReference>
<sequence length="422" mass="47415">MLETVIKIENISKLYRLGTIGTGTVSHDLNRWWHLVRGKEDPYLKIGEVNDRSKKSENKYAWALKDINLEVNRGDVLGIIGKNGAGKSTLLKLLSRVTAPTTGTIKAKGRISSLLEVGTGFHPELTGRENIYMNGAIMGMSKKEITSKLDEIIEFAGVEKYIDTPIKRYSSGMKVRLGFAVAAHLDPEILIVDEVLAVGDADFQKKAIGKMQDASSIEGRTVLFVSHNMTAIKNLCKTGIVLSDGFIKYSGEITDVVDFYLSDQTNSGIINNEWTYEDAPGLDKIKIKAAYIRYAGNKLTINVPFNIITEFWCLEEGFPVNVSMHLYDKSGTCIFNLTTENKPLQKGLYKAEFFIPANLMNDGDYYVSNMFVSQSQCYFDHRHANSFEILEDRSISGWHGKWKGVLRPTFIKNDYRMLESIK</sequence>
<dbReference type="GO" id="GO:0140359">
    <property type="term" value="F:ABC-type transporter activity"/>
    <property type="evidence" value="ECO:0007669"/>
    <property type="project" value="InterPro"/>
</dbReference>
<evidence type="ECO:0000256" key="2">
    <source>
        <dbReference type="ARBA" id="ARBA00022448"/>
    </source>
</evidence>
<evidence type="ECO:0000313" key="6">
    <source>
        <dbReference type="EMBL" id="MBB4037199.1"/>
    </source>
</evidence>
<dbReference type="GO" id="GO:0005524">
    <property type="term" value="F:ATP binding"/>
    <property type="evidence" value="ECO:0007669"/>
    <property type="project" value="UniProtKB-KW"/>
</dbReference>
<organism evidence="6 7">
    <name type="scientific">Dysgonomonas hofstadii</name>
    <dbReference type="NCBI Taxonomy" id="637886"/>
    <lineage>
        <taxon>Bacteria</taxon>
        <taxon>Pseudomonadati</taxon>
        <taxon>Bacteroidota</taxon>
        <taxon>Bacteroidia</taxon>
        <taxon>Bacteroidales</taxon>
        <taxon>Dysgonomonadaceae</taxon>
        <taxon>Dysgonomonas</taxon>
    </lineage>
</organism>
<proteinExistence type="inferred from homology"/>
<comment type="caution">
    <text evidence="6">The sequence shown here is derived from an EMBL/GenBank/DDBJ whole genome shotgun (WGS) entry which is preliminary data.</text>
</comment>
<evidence type="ECO:0000259" key="5">
    <source>
        <dbReference type="PROSITE" id="PS50893"/>
    </source>
</evidence>
<keyword evidence="4 6" id="KW-0067">ATP-binding</keyword>
<dbReference type="InterPro" id="IPR003439">
    <property type="entry name" value="ABC_transporter-like_ATP-bd"/>
</dbReference>
<dbReference type="PROSITE" id="PS00211">
    <property type="entry name" value="ABC_TRANSPORTER_1"/>
    <property type="match status" value="1"/>
</dbReference>
<dbReference type="GO" id="GO:0016887">
    <property type="term" value="F:ATP hydrolysis activity"/>
    <property type="evidence" value="ECO:0007669"/>
    <property type="project" value="InterPro"/>
</dbReference>
<protein>
    <submittedName>
        <fullName evidence="6">Lipopolysaccharide transport system ATP-binding protein</fullName>
    </submittedName>
</protein>
<dbReference type="PROSITE" id="PS50893">
    <property type="entry name" value="ABC_TRANSPORTER_2"/>
    <property type="match status" value="1"/>
</dbReference>
<dbReference type="InterPro" id="IPR027417">
    <property type="entry name" value="P-loop_NTPase"/>
</dbReference>
<dbReference type="PANTHER" id="PTHR46743">
    <property type="entry name" value="TEICHOIC ACIDS EXPORT ATP-BINDING PROTEIN TAGH"/>
    <property type="match status" value="1"/>
</dbReference>
<dbReference type="SMART" id="SM00382">
    <property type="entry name" value="AAA"/>
    <property type="match status" value="1"/>
</dbReference>
<evidence type="ECO:0000256" key="3">
    <source>
        <dbReference type="ARBA" id="ARBA00022741"/>
    </source>
</evidence>
<dbReference type="RefSeq" id="WP_183308058.1">
    <property type="nucleotide sequence ID" value="NZ_JACIEP010000011.1"/>
</dbReference>
<evidence type="ECO:0000256" key="4">
    <source>
        <dbReference type="ARBA" id="ARBA00022840"/>
    </source>
</evidence>
<dbReference type="GO" id="GO:0016020">
    <property type="term" value="C:membrane"/>
    <property type="evidence" value="ECO:0007669"/>
    <property type="project" value="InterPro"/>
</dbReference>
<keyword evidence="7" id="KW-1185">Reference proteome</keyword>
<comment type="similarity">
    <text evidence="1">Belongs to the ABC transporter superfamily.</text>
</comment>
<dbReference type="CDD" id="cd03220">
    <property type="entry name" value="ABC_KpsT_Wzt"/>
    <property type="match status" value="1"/>
</dbReference>
<dbReference type="EMBL" id="JACIEP010000011">
    <property type="protein sequence ID" value="MBB4037199.1"/>
    <property type="molecule type" value="Genomic_DNA"/>
</dbReference>
<dbReference type="InterPro" id="IPR050683">
    <property type="entry name" value="Bact_Polysacc_Export_ATP-bd"/>
</dbReference>
<dbReference type="InterPro" id="IPR003593">
    <property type="entry name" value="AAA+_ATPase"/>
</dbReference>
<reference evidence="6 7" key="1">
    <citation type="submission" date="2020-08" db="EMBL/GenBank/DDBJ databases">
        <title>Genomic Encyclopedia of Type Strains, Phase IV (KMG-IV): sequencing the most valuable type-strain genomes for metagenomic binning, comparative biology and taxonomic classification.</title>
        <authorList>
            <person name="Goeker M."/>
        </authorList>
    </citation>
    <scope>NUCLEOTIDE SEQUENCE [LARGE SCALE GENOMIC DNA]</scope>
    <source>
        <strain evidence="6 7">DSM 104969</strain>
    </source>
</reference>
<dbReference type="InterPro" id="IPR015860">
    <property type="entry name" value="ABC_transpr_TagH-like"/>
</dbReference>
<keyword evidence="2" id="KW-0813">Transport</keyword>
<evidence type="ECO:0000313" key="7">
    <source>
        <dbReference type="Proteomes" id="UP000555103"/>
    </source>
</evidence>
<evidence type="ECO:0000256" key="1">
    <source>
        <dbReference type="ARBA" id="ARBA00005417"/>
    </source>
</evidence>
<keyword evidence="3" id="KW-0547">Nucleotide-binding</keyword>
<dbReference type="Proteomes" id="UP000555103">
    <property type="component" value="Unassembled WGS sequence"/>
</dbReference>
<name>A0A840CRB9_9BACT</name>